<keyword evidence="5" id="KW-0804">Transcription</keyword>
<dbReference type="GO" id="GO:0003677">
    <property type="term" value="F:DNA binding"/>
    <property type="evidence" value="ECO:0007669"/>
    <property type="project" value="UniProtKB-KW"/>
</dbReference>
<keyword evidence="4 7" id="KW-0238">DNA-binding</keyword>
<dbReference type="EMBL" id="SLZW01000004">
    <property type="protein sequence ID" value="TCS63160.1"/>
    <property type="molecule type" value="Genomic_DNA"/>
</dbReference>
<dbReference type="PANTHER" id="PTHR46577">
    <property type="entry name" value="HTH-TYPE TRANSCRIPTIONAL REGULATORY PROTEIN GABR"/>
    <property type="match status" value="1"/>
</dbReference>
<dbReference type="SUPFAM" id="SSF46785">
    <property type="entry name" value="Winged helix' DNA-binding domain"/>
    <property type="match status" value="1"/>
</dbReference>
<dbReference type="InterPro" id="IPR015424">
    <property type="entry name" value="PyrdxlP-dep_Trfase"/>
</dbReference>
<evidence type="ECO:0000313" key="7">
    <source>
        <dbReference type="EMBL" id="TCS63160.1"/>
    </source>
</evidence>
<dbReference type="GO" id="GO:0030170">
    <property type="term" value="F:pyridoxal phosphate binding"/>
    <property type="evidence" value="ECO:0007669"/>
    <property type="project" value="InterPro"/>
</dbReference>
<dbReference type="PROSITE" id="PS50949">
    <property type="entry name" value="HTH_GNTR"/>
    <property type="match status" value="1"/>
</dbReference>
<reference evidence="7 8" key="1">
    <citation type="submission" date="2019-03" db="EMBL/GenBank/DDBJ databases">
        <title>Genomic Encyclopedia of Type Strains, Phase IV (KMG-IV): sequencing the most valuable type-strain genomes for metagenomic binning, comparative biology and taxonomic classification.</title>
        <authorList>
            <person name="Goeker M."/>
        </authorList>
    </citation>
    <scope>NUCLEOTIDE SEQUENCE [LARGE SCALE GENOMIC DNA]</scope>
    <source>
        <strain evidence="7 8">DSM 101688</strain>
    </source>
</reference>
<dbReference type="Gene3D" id="3.90.1150.10">
    <property type="entry name" value="Aspartate Aminotransferase, domain 1"/>
    <property type="match status" value="1"/>
</dbReference>
<evidence type="ECO:0000256" key="1">
    <source>
        <dbReference type="ARBA" id="ARBA00005384"/>
    </source>
</evidence>
<keyword evidence="8" id="KW-1185">Reference proteome</keyword>
<dbReference type="InterPro" id="IPR036390">
    <property type="entry name" value="WH_DNA-bd_sf"/>
</dbReference>
<dbReference type="CDD" id="cd00609">
    <property type="entry name" value="AAT_like"/>
    <property type="match status" value="1"/>
</dbReference>
<evidence type="ECO:0000259" key="6">
    <source>
        <dbReference type="PROSITE" id="PS50949"/>
    </source>
</evidence>
<keyword evidence="3" id="KW-0805">Transcription regulation</keyword>
<organism evidence="7 8">
    <name type="scientific">Varunaivibrio sulfuroxidans</name>
    <dbReference type="NCBI Taxonomy" id="1773489"/>
    <lineage>
        <taxon>Bacteria</taxon>
        <taxon>Pseudomonadati</taxon>
        <taxon>Pseudomonadota</taxon>
        <taxon>Alphaproteobacteria</taxon>
        <taxon>Rhodospirillales</taxon>
        <taxon>Magnetovibrionaceae</taxon>
        <taxon>Varunaivibrio</taxon>
    </lineage>
</organism>
<proteinExistence type="inferred from homology"/>
<name>A0A4R3JEQ9_9PROT</name>
<dbReference type="Proteomes" id="UP000295304">
    <property type="component" value="Unassembled WGS sequence"/>
</dbReference>
<feature type="domain" description="HTH gntR-type" evidence="6">
    <location>
        <begin position="13"/>
        <end position="81"/>
    </location>
</feature>
<dbReference type="SMART" id="SM00345">
    <property type="entry name" value="HTH_GNTR"/>
    <property type="match status" value="1"/>
</dbReference>
<dbReference type="PANTHER" id="PTHR46577:SF1">
    <property type="entry name" value="HTH-TYPE TRANSCRIPTIONAL REGULATORY PROTEIN GABR"/>
    <property type="match status" value="1"/>
</dbReference>
<dbReference type="InterPro" id="IPR051446">
    <property type="entry name" value="HTH_trans_reg/aminotransferase"/>
</dbReference>
<evidence type="ECO:0000256" key="3">
    <source>
        <dbReference type="ARBA" id="ARBA00023015"/>
    </source>
</evidence>
<evidence type="ECO:0000256" key="2">
    <source>
        <dbReference type="ARBA" id="ARBA00022898"/>
    </source>
</evidence>
<sequence>MTIWIPDLSSYDGPKYLAIAQALEDDVRAGKLPPGARMPTHRELAFRLGVTVGTVTRAYGEAQRHNLIGGEVGRGTYVLEMQRPLSVYDVRSPEPSGVINLSMNRPAIGPEGDMLADTLRDIADSPNIKYLTEYQPANGMPHHRDAAAALLARLGFAVHGAAVILTNGAQHSMAGAAIALLGRGDVLLTERLTYPGLVGLAHSLGIKLLGVEIDAEGLIPDAFDAACRTSRAKAVYTLPTHHNPTTATMSRQRREDIIAVARRHGVIIIEDDVYGFQPSETPPPLAVIAPDQVCYVTSATKSIAPGLRVGVMVPPKKHKHAIGLGIQATGWMIPPLMGEVLTRWIQSGIAADLIHWHGEDARKRVVIAHDLLGGFDLTTQPEAMHVWLTLPDGLRPDAVVSAAIDRGVSVTPPGPFMAGKGPLPNAIRLCLGAAGPIERMVEGLHIVRDAIENPSAINFAMM</sequence>
<dbReference type="SUPFAM" id="SSF53383">
    <property type="entry name" value="PLP-dependent transferases"/>
    <property type="match status" value="1"/>
</dbReference>
<dbReference type="OrthoDB" id="9804020at2"/>
<protein>
    <submittedName>
        <fullName evidence="7">DNA-binding transcriptional MocR family regulator</fullName>
    </submittedName>
</protein>
<dbReference type="Pfam" id="PF00392">
    <property type="entry name" value="GntR"/>
    <property type="match status" value="1"/>
</dbReference>
<dbReference type="GO" id="GO:0003700">
    <property type="term" value="F:DNA-binding transcription factor activity"/>
    <property type="evidence" value="ECO:0007669"/>
    <property type="project" value="InterPro"/>
</dbReference>
<dbReference type="Gene3D" id="3.40.640.10">
    <property type="entry name" value="Type I PLP-dependent aspartate aminotransferase-like (Major domain)"/>
    <property type="match status" value="1"/>
</dbReference>
<dbReference type="Gene3D" id="1.10.10.10">
    <property type="entry name" value="Winged helix-like DNA-binding domain superfamily/Winged helix DNA-binding domain"/>
    <property type="match status" value="1"/>
</dbReference>
<dbReference type="InterPro" id="IPR004839">
    <property type="entry name" value="Aminotransferase_I/II_large"/>
</dbReference>
<dbReference type="InterPro" id="IPR000524">
    <property type="entry name" value="Tscrpt_reg_HTH_GntR"/>
</dbReference>
<evidence type="ECO:0000256" key="4">
    <source>
        <dbReference type="ARBA" id="ARBA00023125"/>
    </source>
</evidence>
<dbReference type="AlphaFoldDB" id="A0A4R3JEQ9"/>
<comment type="similarity">
    <text evidence="1">In the C-terminal section; belongs to the class-I pyridoxal-phosphate-dependent aminotransferase family.</text>
</comment>
<accession>A0A4R3JEQ9</accession>
<evidence type="ECO:0000313" key="8">
    <source>
        <dbReference type="Proteomes" id="UP000295304"/>
    </source>
</evidence>
<dbReference type="InterPro" id="IPR015422">
    <property type="entry name" value="PyrdxlP-dep_Trfase_small"/>
</dbReference>
<keyword evidence="2" id="KW-0663">Pyridoxal phosphate</keyword>
<comment type="caution">
    <text evidence="7">The sequence shown here is derived from an EMBL/GenBank/DDBJ whole genome shotgun (WGS) entry which is preliminary data.</text>
</comment>
<dbReference type="InterPro" id="IPR015421">
    <property type="entry name" value="PyrdxlP-dep_Trfase_major"/>
</dbReference>
<dbReference type="InterPro" id="IPR036388">
    <property type="entry name" value="WH-like_DNA-bd_sf"/>
</dbReference>
<dbReference type="RefSeq" id="WP_132938875.1">
    <property type="nucleotide sequence ID" value="NZ_CP119676.1"/>
</dbReference>
<dbReference type="CDD" id="cd07377">
    <property type="entry name" value="WHTH_GntR"/>
    <property type="match status" value="1"/>
</dbReference>
<dbReference type="Pfam" id="PF00155">
    <property type="entry name" value="Aminotran_1_2"/>
    <property type="match status" value="1"/>
</dbReference>
<evidence type="ECO:0000256" key="5">
    <source>
        <dbReference type="ARBA" id="ARBA00023163"/>
    </source>
</evidence>
<gene>
    <name evidence="7" type="ORF">EDD55_104254</name>
</gene>